<dbReference type="OMA" id="AHICVER"/>
<dbReference type="GO" id="GO:0006694">
    <property type="term" value="P:steroid biosynthetic process"/>
    <property type="evidence" value="ECO:0007669"/>
    <property type="project" value="InterPro"/>
</dbReference>
<dbReference type="SUPFAM" id="SSF51735">
    <property type="entry name" value="NAD(P)-binding Rossmann-fold domains"/>
    <property type="match status" value="1"/>
</dbReference>
<dbReference type="AlphaFoldDB" id="A0A0D2KJE1"/>
<name>A0A0D2KJE1_HYPSF</name>
<reference evidence="3" key="1">
    <citation type="submission" date="2014-04" db="EMBL/GenBank/DDBJ databases">
        <title>Evolutionary Origins and Diversification of the Mycorrhizal Mutualists.</title>
        <authorList>
            <consortium name="DOE Joint Genome Institute"/>
            <consortium name="Mycorrhizal Genomics Consortium"/>
            <person name="Kohler A."/>
            <person name="Kuo A."/>
            <person name="Nagy L.G."/>
            <person name="Floudas D."/>
            <person name="Copeland A."/>
            <person name="Barry K.W."/>
            <person name="Cichocki N."/>
            <person name="Veneault-Fourrey C."/>
            <person name="LaButti K."/>
            <person name="Lindquist E.A."/>
            <person name="Lipzen A."/>
            <person name="Lundell T."/>
            <person name="Morin E."/>
            <person name="Murat C."/>
            <person name="Riley R."/>
            <person name="Ohm R."/>
            <person name="Sun H."/>
            <person name="Tunlid A."/>
            <person name="Henrissat B."/>
            <person name="Grigoriev I.V."/>
            <person name="Hibbett D.S."/>
            <person name="Martin F."/>
        </authorList>
    </citation>
    <scope>NUCLEOTIDE SEQUENCE [LARGE SCALE GENOMIC DNA]</scope>
    <source>
        <strain evidence="3">FD-334 SS-4</strain>
    </source>
</reference>
<keyword evidence="3" id="KW-1185">Reference proteome</keyword>
<evidence type="ECO:0000259" key="1">
    <source>
        <dbReference type="Pfam" id="PF01073"/>
    </source>
</evidence>
<dbReference type="InterPro" id="IPR002225">
    <property type="entry name" value="3Beta_OHSteriod_DH/Estase"/>
</dbReference>
<dbReference type="Proteomes" id="UP000054270">
    <property type="component" value="Unassembled WGS sequence"/>
</dbReference>
<dbReference type="EMBL" id="KN817666">
    <property type="protein sequence ID" value="KJA14747.1"/>
    <property type="molecule type" value="Genomic_DNA"/>
</dbReference>
<dbReference type="STRING" id="945553.A0A0D2KJE1"/>
<dbReference type="OrthoDB" id="3014131at2759"/>
<accession>A0A0D2KJE1</accession>
<evidence type="ECO:0000313" key="2">
    <source>
        <dbReference type="EMBL" id="KJA14747.1"/>
    </source>
</evidence>
<dbReference type="Gene3D" id="3.40.50.720">
    <property type="entry name" value="NAD(P)-binding Rossmann-like Domain"/>
    <property type="match status" value="1"/>
</dbReference>
<evidence type="ECO:0000313" key="3">
    <source>
        <dbReference type="Proteomes" id="UP000054270"/>
    </source>
</evidence>
<sequence length="205" mass="23525">MVLAENGTKGMKTVALRPPGMVGPRDRLSMWRLVQTYEKRQHKYQMGDNTNLVDYSYAGNIADAHLLAADSMIANASPDQPDLVSGEAFFLSDGVPRPYWDFPRLVWRHLGDDGEGFVSLPRWICYVLAFLSEIYAKLVNKPPAFPRFAIDFATREQWYSIDKARKLLGYEPRVSFEDGLQMMVKWWKEKGAAQYHARTKSKKTQ</sequence>
<organism evidence="2 3">
    <name type="scientific">Hypholoma sublateritium (strain FD-334 SS-4)</name>
    <dbReference type="NCBI Taxonomy" id="945553"/>
    <lineage>
        <taxon>Eukaryota</taxon>
        <taxon>Fungi</taxon>
        <taxon>Dikarya</taxon>
        <taxon>Basidiomycota</taxon>
        <taxon>Agaricomycotina</taxon>
        <taxon>Agaricomycetes</taxon>
        <taxon>Agaricomycetidae</taxon>
        <taxon>Agaricales</taxon>
        <taxon>Agaricineae</taxon>
        <taxon>Strophariaceae</taxon>
        <taxon>Hypholoma</taxon>
    </lineage>
</organism>
<proteinExistence type="predicted"/>
<protein>
    <recommendedName>
        <fullName evidence="1">3-beta hydroxysteroid dehydrogenase/isomerase domain-containing protein</fullName>
    </recommendedName>
</protein>
<feature type="domain" description="3-beta hydroxysteroid dehydrogenase/isomerase" evidence="1">
    <location>
        <begin position="2"/>
        <end position="121"/>
    </location>
</feature>
<dbReference type="InterPro" id="IPR036291">
    <property type="entry name" value="NAD(P)-bd_dom_sf"/>
</dbReference>
<dbReference type="Pfam" id="PF01073">
    <property type="entry name" value="3Beta_HSD"/>
    <property type="match status" value="1"/>
</dbReference>
<gene>
    <name evidence="2" type="ORF">HYPSUDRAFT_92211</name>
</gene>
<dbReference type="GO" id="GO:0016616">
    <property type="term" value="F:oxidoreductase activity, acting on the CH-OH group of donors, NAD or NADP as acceptor"/>
    <property type="evidence" value="ECO:0007669"/>
    <property type="project" value="InterPro"/>
</dbReference>